<dbReference type="OrthoDB" id="2985014at2759"/>
<dbReference type="KEGG" id="dan:6499715"/>
<dbReference type="InterPro" id="IPR020846">
    <property type="entry name" value="MFS_dom"/>
</dbReference>
<dbReference type="PhylomeDB" id="B3LW58"/>
<dbReference type="PANTHER" id="PTHR11662">
    <property type="entry name" value="SOLUTE CARRIER FAMILY 17"/>
    <property type="match status" value="1"/>
</dbReference>
<evidence type="ECO:0000256" key="1">
    <source>
        <dbReference type="ARBA" id="ARBA00004141"/>
    </source>
</evidence>
<keyword evidence="2 5" id="KW-0812">Transmembrane</keyword>
<feature type="transmembrane region" description="Helical" evidence="5">
    <location>
        <begin position="165"/>
        <end position="188"/>
    </location>
</feature>
<comment type="subcellular location">
    <subcellularLocation>
        <location evidence="1">Membrane</location>
        <topology evidence="1">Multi-pass membrane protein</topology>
    </subcellularLocation>
</comment>
<dbReference type="OMA" id="PYLGGIC"/>
<dbReference type="AlphaFoldDB" id="B3LW58"/>
<dbReference type="InterPro" id="IPR050382">
    <property type="entry name" value="MFS_Na/Anion_cotransporter"/>
</dbReference>
<feature type="transmembrane region" description="Helical" evidence="5">
    <location>
        <begin position="229"/>
        <end position="250"/>
    </location>
</feature>
<dbReference type="Pfam" id="PF07690">
    <property type="entry name" value="MFS_1"/>
    <property type="match status" value="1"/>
</dbReference>
<feature type="transmembrane region" description="Helical" evidence="5">
    <location>
        <begin position="140"/>
        <end position="159"/>
    </location>
</feature>
<dbReference type="SUPFAM" id="SSF103473">
    <property type="entry name" value="MFS general substrate transporter"/>
    <property type="match status" value="1"/>
</dbReference>
<evidence type="ECO:0000259" key="6">
    <source>
        <dbReference type="PROSITE" id="PS50850"/>
    </source>
</evidence>
<proteinExistence type="predicted"/>
<dbReference type="GeneID" id="6499715"/>
<accession>B3LW58</accession>
<feature type="transmembrane region" description="Helical" evidence="5">
    <location>
        <begin position="333"/>
        <end position="354"/>
    </location>
</feature>
<evidence type="ECO:0000256" key="5">
    <source>
        <dbReference type="SAM" id="Phobius"/>
    </source>
</evidence>
<dbReference type="EMBL" id="CH902617">
    <property type="protein sequence ID" value="EDV42636.1"/>
    <property type="molecule type" value="Genomic_DNA"/>
</dbReference>
<feature type="transmembrane region" description="Helical" evidence="5">
    <location>
        <begin position="116"/>
        <end position="133"/>
    </location>
</feature>
<sequence>MSCKSWTLPRMSQSGPSTHSLLNSVRLTYALCAFLNCFLHAAMRNMLGMIILKMVKPRPEDHLETASQVAQQLGEYNVTTTGRCGDYRLGPNPIVQVPQTGDLHWTRNQELTFPGIYYYGYVVSLFLAGHLADRYSSKRILILSLALTALVYILLPLMAHYSFEAAAANLVICGILAGGGNPAMYKLFVIWAHPTERTSLIAFAYSGILIGSLMIFPLAGFLSEFFWELPFYVLGSVSLIFGIICFWLIYDNLDQHPRISKTELDYLQQGVVVQTNPTAKVPWKKLLSSLPVYSFIMTHVFHNYTFLVLAILMPRLMREAMEFDLRHVGVFSSIPFLGACCSKAVCILGGGYLERRMGSQQNWIRRLLYVISCIVTISCTIVIIMSDCGNKMLVLFMFSLLMCFSDMGFGIYWPTLLYFGPSFAGLISGVANGLAHLSGFLAPQLVASLVHTGSKPEWNMVLLSLVAFNIMALLVFGLCSSTNLQPWDPRSNKAPTRNREAKENNS</sequence>
<evidence type="ECO:0000313" key="7">
    <source>
        <dbReference type="EMBL" id="EDV42636.1"/>
    </source>
</evidence>
<organism evidence="7 8">
    <name type="scientific">Drosophila ananassae</name>
    <name type="common">Fruit fly</name>
    <dbReference type="NCBI Taxonomy" id="7217"/>
    <lineage>
        <taxon>Eukaryota</taxon>
        <taxon>Metazoa</taxon>
        <taxon>Ecdysozoa</taxon>
        <taxon>Arthropoda</taxon>
        <taxon>Hexapoda</taxon>
        <taxon>Insecta</taxon>
        <taxon>Pterygota</taxon>
        <taxon>Neoptera</taxon>
        <taxon>Endopterygota</taxon>
        <taxon>Diptera</taxon>
        <taxon>Brachycera</taxon>
        <taxon>Muscomorpha</taxon>
        <taxon>Ephydroidea</taxon>
        <taxon>Drosophilidae</taxon>
        <taxon>Drosophila</taxon>
        <taxon>Sophophora</taxon>
    </lineage>
</organism>
<feature type="transmembrane region" description="Helical" evidence="5">
    <location>
        <begin position="21"/>
        <end position="43"/>
    </location>
</feature>
<protein>
    <recommendedName>
        <fullName evidence="6">Major facilitator superfamily (MFS) profile domain-containing protein</fullName>
    </recommendedName>
</protein>
<feature type="transmembrane region" description="Helical" evidence="5">
    <location>
        <begin position="290"/>
        <end position="313"/>
    </location>
</feature>
<dbReference type="PANTHER" id="PTHR11662:SF399">
    <property type="entry name" value="FI19708P1-RELATED"/>
    <property type="match status" value="1"/>
</dbReference>
<reference evidence="7 8" key="1">
    <citation type="journal article" date="2007" name="Nature">
        <title>Evolution of genes and genomes on the Drosophila phylogeny.</title>
        <authorList>
            <consortium name="Drosophila 12 Genomes Consortium"/>
            <person name="Clark A.G."/>
            <person name="Eisen M.B."/>
            <person name="Smith D.R."/>
            <person name="Bergman C.M."/>
            <person name="Oliver B."/>
            <person name="Markow T.A."/>
            <person name="Kaufman T.C."/>
            <person name="Kellis M."/>
            <person name="Gelbart W."/>
            <person name="Iyer V.N."/>
            <person name="Pollard D.A."/>
            <person name="Sackton T.B."/>
            <person name="Larracuente A.M."/>
            <person name="Singh N.D."/>
            <person name="Abad J.P."/>
            <person name="Abt D.N."/>
            <person name="Adryan B."/>
            <person name="Aguade M."/>
            <person name="Akashi H."/>
            <person name="Anderson W.W."/>
            <person name="Aquadro C.F."/>
            <person name="Ardell D.H."/>
            <person name="Arguello R."/>
            <person name="Artieri C.G."/>
            <person name="Barbash D.A."/>
            <person name="Barker D."/>
            <person name="Barsanti P."/>
            <person name="Batterham P."/>
            <person name="Batzoglou S."/>
            <person name="Begun D."/>
            <person name="Bhutkar A."/>
            <person name="Blanco E."/>
            <person name="Bosak S.A."/>
            <person name="Bradley R.K."/>
            <person name="Brand A.D."/>
            <person name="Brent M.R."/>
            <person name="Brooks A.N."/>
            <person name="Brown R.H."/>
            <person name="Butlin R.K."/>
            <person name="Caggese C."/>
            <person name="Calvi B.R."/>
            <person name="Bernardo de Carvalho A."/>
            <person name="Caspi A."/>
            <person name="Castrezana S."/>
            <person name="Celniker S.E."/>
            <person name="Chang J.L."/>
            <person name="Chapple C."/>
            <person name="Chatterji S."/>
            <person name="Chinwalla A."/>
            <person name="Civetta A."/>
            <person name="Clifton S.W."/>
            <person name="Comeron J.M."/>
            <person name="Costello J.C."/>
            <person name="Coyne J.A."/>
            <person name="Daub J."/>
            <person name="David R.G."/>
            <person name="Delcher A.L."/>
            <person name="Delehaunty K."/>
            <person name="Do C.B."/>
            <person name="Ebling H."/>
            <person name="Edwards K."/>
            <person name="Eickbush T."/>
            <person name="Evans J.D."/>
            <person name="Filipski A."/>
            <person name="Findeiss S."/>
            <person name="Freyhult E."/>
            <person name="Fulton L."/>
            <person name="Fulton R."/>
            <person name="Garcia A.C."/>
            <person name="Gardiner A."/>
            <person name="Garfield D.A."/>
            <person name="Garvin B.E."/>
            <person name="Gibson G."/>
            <person name="Gilbert D."/>
            <person name="Gnerre S."/>
            <person name="Godfrey J."/>
            <person name="Good R."/>
            <person name="Gotea V."/>
            <person name="Gravely B."/>
            <person name="Greenberg A.J."/>
            <person name="Griffiths-Jones S."/>
            <person name="Gross S."/>
            <person name="Guigo R."/>
            <person name="Gustafson E.A."/>
            <person name="Haerty W."/>
            <person name="Hahn M.W."/>
            <person name="Halligan D.L."/>
            <person name="Halpern A.L."/>
            <person name="Halter G.M."/>
            <person name="Han M.V."/>
            <person name="Heger A."/>
            <person name="Hillier L."/>
            <person name="Hinrichs A.S."/>
            <person name="Holmes I."/>
            <person name="Hoskins R.A."/>
            <person name="Hubisz M.J."/>
            <person name="Hultmark D."/>
            <person name="Huntley M.A."/>
            <person name="Jaffe D.B."/>
            <person name="Jagadeeshan S."/>
            <person name="Jeck W.R."/>
            <person name="Johnson J."/>
            <person name="Jones C.D."/>
            <person name="Jordan W.C."/>
            <person name="Karpen G.H."/>
            <person name="Kataoka E."/>
            <person name="Keightley P.D."/>
            <person name="Kheradpour P."/>
            <person name="Kirkness E.F."/>
            <person name="Koerich L.B."/>
            <person name="Kristiansen K."/>
            <person name="Kudrna D."/>
            <person name="Kulathinal R.J."/>
            <person name="Kumar S."/>
            <person name="Kwok R."/>
            <person name="Lander E."/>
            <person name="Langley C.H."/>
            <person name="Lapoint R."/>
            <person name="Lazzaro B.P."/>
            <person name="Lee S.J."/>
            <person name="Levesque L."/>
            <person name="Li R."/>
            <person name="Lin C.F."/>
            <person name="Lin M.F."/>
            <person name="Lindblad-Toh K."/>
            <person name="Llopart A."/>
            <person name="Long M."/>
            <person name="Low L."/>
            <person name="Lozovsky E."/>
            <person name="Lu J."/>
            <person name="Luo M."/>
            <person name="Machado C.A."/>
            <person name="Makalowski W."/>
            <person name="Marzo M."/>
            <person name="Matsuda M."/>
            <person name="Matzkin L."/>
            <person name="McAllister B."/>
            <person name="McBride C.S."/>
            <person name="McKernan B."/>
            <person name="McKernan K."/>
            <person name="Mendez-Lago M."/>
            <person name="Minx P."/>
            <person name="Mollenhauer M.U."/>
            <person name="Montooth K."/>
            <person name="Mount S.M."/>
            <person name="Mu X."/>
            <person name="Myers E."/>
            <person name="Negre B."/>
            <person name="Newfeld S."/>
            <person name="Nielsen R."/>
            <person name="Noor M.A."/>
            <person name="O'Grady P."/>
            <person name="Pachter L."/>
            <person name="Papaceit M."/>
            <person name="Parisi M.J."/>
            <person name="Parisi M."/>
            <person name="Parts L."/>
            <person name="Pedersen J.S."/>
            <person name="Pesole G."/>
            <person name="Phillippy A.M."/>
            <person name="Ponting C.P."/>
            <person name="Pop M."/>
            <person name="Porcelli D."/>
            <person name="Powell J.R."/>
            <person name="Prohaska S."/>
            <person name="Pruitt K."/>
            <person name="Puig M."/>
            <person name="Quesneville H."/>
            <person name="Ram K.R."/>
            <person name="Rand D."/>
            <person name="Rasmussen M.D."/>
            <person name="Reed L.K."/>
            <person name="Reenan R."/>
            <person name="Reily A."/>
            <person name="Remington K.A."/>
            <person name="Rieger T.T."/>
            <person name="Ritchie M.G."/>
            <person name="Robin C."/>
            <person name="Rogers Y.H."/>
            <person name="Rohde C."/>
            <person name="Rozas J."/>
            <person name="Rubenfield M.J."/>
            <person name="Ruiz A."/>
            <person name="Russo S."/>
            <person name="Salzberg S.L."/>
            <person name="Sanchez-Gracia A."/>
            <person name="Saranga D.J."/>
            <person name="Sato H."/>
            <person name="Schaeffer S.W."/>
            <person name="Schatz M.C."/>
            <person name="Schlenke T."/>
            <person name="Schwartz R."/>
            <person name="Segarra C."/>
            <person name="Singh R.S."/>
            <person name="Sirot L."/>
            <person name="Sirota M."/>
            <person name="Sisneros N.B."/>
            <person name="Smith C.D."/>
            <person name="Smith T.F."/>
            <person name="Spieth J."/>
            <person name="Stage D.E."/>
            <person name="Stark A."/>
            <person name="Stephan W."/>
            <person name="Strausberg R.L."/>
            <person name="Strempel S."/>
            <person name="Sturgill D."/>
            <person name="Sutton G."/>
            <person name="Sutton G.G."/>
            <person name="Tao W."/>
            <person name="Teichmann S."/>
            <person name="Tobari Y.N."/>
            <person name="Tomimura Y."/>
            <person name="Tsolas J.M."/>
            <person name="Valente V.L."/>
            <person name="Venter E."/>
            <person name="Venter J.C."/>
            <person name="Vicario S."/>
            <person name="Vieira F.G."/>
            <person name="Vilella A.J."/>
            <person name="Villasante A."/>
            <person name="Walenz B."/>
            <person name="Wang J."/>
            <person name="Wasserman M."/>
            <person name="Watts T."/>
            <person name="Wilson D."/>
            <person name="Wilson R.K."/>
            <person name="Wing R.A."/>
            <person name="Wolfner M.F."/>
            <person name="Wong A."/>
            <person name="Wong G.K."/>
            <person name="Wu C.I."/>
            <person name="Wu G."/>
            <person name="Yamamoto D."/>
            <person name="Yang H.P."/>
            <person name="Yang S.P."/>
            <person name="Yorke J.A."/>
            <person name="Yoshida K."/>
            <person name="Zdobnov E."/>
            <person name="Zhang P."/>
            <person name="Zhang Y."/>
            <person name="Zimin A.V."/>
            <person name="Baldwin J."/>
            <person name="Abdouelleil A."/>
            <person name="Abdulkadir J."/>
            <person name="Abebe A."/>
            <person name="Abera B."/>
            <person name="Abreu J."/>
            <person name="Acer S.C."/>
            <person name="Aftuck L."/>
            <person name="Alexander A."/>
            <person name="An P."/>
            <person name="Anderson E."/>
            <person name="Anderson S."/>
            <person name="Arachi H."/>
            <person name="Azer M."/>
            <person name="Bachantsang P."/>
            <person name="Barry A."/>
            <person name="Bayul T."/>
            <person name="Berlin A."/>
            <person name="Bessette D."/>
            <person name="Bloom T."/>
            <person name="Blye J."/>
            <person name="Boguslavskiy L."/>
            <person name="Bonnet C."/>
            <person name="Boukhgalter B."/>
            <person name="Bourzgui I."/>
            <person name="Brown A."/>
            <person name="Cahill P."/>
            <person name="Channer S."/>
            <person name="Cheshatsang Y."/>
            <person name="Chuda L."/>
            <person name="Citroen M."/>
            <person name="Collymore A."/>
            <person name="Cooke P."/>
            <person name="Costello M."/>
            <person name="D'Aco K."/>
            <person name="Daza R."/>
            <person name="De Haan G."/>
            <person name="DeGray S."/>
            <person name="DeMaso C."/>
            <person name="Dhargay N."/>
            <person name="Dooley K."/>
            <person name="Dooley E."/>
            <person name="Doricent M."/>
            <person name="Dorje P."/>
            <person name="Dorjee K."/>
            <person name="Dupes A."/>
            <person name="Elong R."/>
            <person name="Falk J."/>
            <person name="Farina A."/>
            <person name="Faro S."/>
            <person name="Ferguson D."/>
            <person name="Fisher S."/>
            <person name="Foley C.D."/>
            <person name="Franke A."/>
            <person name="Friedrich D."/>
            <person name="Gadbois L."/>
            <person name="Gearin G."/>
            <person name="Gearin C.R."/>
            <person name="Giannoukos G."/>
            <person name="Goode T."/>
            <person name="Graham J."/>
            <person name="Grandbois E."/>
            <person name="Grewal S."/>
            <person name="Gyaltsen K."/>
            <person name="Hafez N."/>
            <person name="Hagos B."/>
            <person name="Hall J."/>
            <person name="Henson C."/>
            <person name="Hollinger A."/>
            <person name="Honan T."/>
            <person name="Huard M.D."/>
            <person name="Hughes L."/>
            <person name="Hurhula B."/>
            <person name="Husby M.E."/>
            <person name="Kamat A."/>
            <person name="Kanga B."/>
            <person name="Kashin S."/>
            <person name="Khazanovich D."/>
            <person name="Kisner P."/>
            <person name="Lance K."/>
            <person name="Lara M."/>
            <person name="Lee W."/>
            <person name="Lennon N."/>
            <person name="Letendre F."/>
            <person name="LeVine R."/>
            <person name="Lipovsky A."/>
            <person name="Liu X."/>
            <person name="Liu J."/>
            <person name="Liu S."/>
            <person name="Lokyitsang T."/>
            <person name="Lokyitsang Y."/>
            <person name="Lubonja R."/>
            <person name="Lui A."/>
            <person name="MacDonald P."/>
            <person name="Magnisalis V."/>
            <person name="Maru K."/>
            <person name="Matthews C."/>
            <person name="McCusker W."/>
            <person name="McDonough S."/>
            <person name="Mehta T."/>
            <person name="Meldrim J."/>
            <person name="Meneus L."/>
            <person name="Mihai O."/>
            <person name="Mihalev A."/>
            <person name="Mihova T."/>
            <person name="Mittelman R."/>
            <person name="Mlenga V."/>
            <person name="Montmayeur A."/>
            <person name="Mulrain L."/>
            <person name="Navidi A."/>
            <person name="Naylor J."/>
            <person name="Negash T."/>
            <person name="Nguyen T."/>
            <person name="Nguyen N."/>
            <person name="Nicol R."/>
            <person name="Norbu C."/>
            <person name="Norbu N."/>
            <person name="Novod N."/>
            <person name="O'Neill B."/>
            <person name="Osman S."/>
            <person name="Markiewicz E."/>
            <person name="Oyono O.L."/>
            <person name="Patti C."/>
            <person name="Phunkhang P."/>
            <person name="Pierre F."/>
            <person name="Priest M."/>
            <person name="Raghuraman S."/>
            <person name="Rege F."/>
            <person name="Reyes R."/>
            <person name="Rise C."/>
            <person name="Rogov P."/>
            <person name="Ross K."/>
            <person name="Ryan E."/>
            <person name="Settipalli S."/>
            <person name="Shea T."/>
            <person name="Sherpa N."/>
            <person name="Shi L."/>
            <person name="Shih D."/>
            <person name="Sparrow T."/>
            <person name="Spaulding J."/>
            <person name="Stalker J."/>
            <person name="Stange-Thomann N."/>
            <person name="Stavropoulos S."/>
            <person name="Stone C."/>
            <person name="Strader C."/>
            <person name="Tesfaye S."/>
            <person name="Thomson T."/>
            <person name="Thoulutsang Y."/>
            <person name="Thoulutsang D."/>
            <person name="Topham K."/>
            <person name="Topping I."/>
            <person name="Tsamla T."/>
            <person name="Vassiliev H."/>
            <person name="Vo A."/>
            <person name="Wangchuk T."/>
            <person name="Wangdi T."/>
            <person name="Weiand M."/>
            <person name="Wilkinson J."/>
            <person name="Wilson A."/>
            <person name="Yadav S."/>
            <person name="Young G."/>
            <person name="Yu Q."/>
            <person name="Zembek L."/>
            <person name="Zhong D."/>
            <person name="Zimmer A."/>
            <person name="Zwirko Z."/>
            <person name="Jaffe D.B."/>
            <person name="Alvarez P."/>
            <person name="Brockman W."/>
            <person name="Butler J."/>
            <person name="Chin C."/>
            <person name="Gnerre S."/>
            <person name="Grabherr M."/>
            <person name="Kleber M."/>
            <person name="Mauceli E."/>
            <person name="MacCallum I."/>
        </authorList>
    </citation>
    <scope>NUCLEOTIDE SEQUENCE [LARGE SCALE GENOMIC DNA]</scope>
    <source>
        <strain evidence="8">Tucson 14024-0371.13</strain>
    </source>
</reference>
<feature type="domain" description="Major facilitator superfamily (MFS) profile" evidence="6">
    <location>
        <begin position="29"/>
        <end position="484"/>
    </location>
</feature>
<dbReference type="PROSITE" id="PS50850">
    <property type="entry name" value="MFS"/>
    <property type="match status" value="1"/>
</dbReference>
<evidence type="ECO:0000256" key="4">
    <source>
        <dbReference type="ARBA" id="ARBA00023136"/>
    </source>
</evidence>
<keyword evidence="3 5" id="KW-1133">Transmembrane helix</keyword>
<dbReference type="InParanoid" id="B3LW58"/>
<dbReference type="Gene3D" id="1.20.1250.20">
    <property type="entry name" value="MFS general substrate transporter like domains"/>
    <property type="match status" value="2"/>
</dbReference>
<dbReference type="Proteomes" id="UP000007801">
    <property type="component" value="Unassembled WGS sequence"/>
</dbReference>
<dbReference type="HOGENOM" id="CLU_001265_5_0_1"/>
<dbReference type="GO" id="GO:0016020">
    <property type="term" value="C:membrane"/>
    <property type="evidence" value="ECO:0007669"/>
    <property type="project" value="UniProtKB-SubCell"/>
</dbReference>
<dbReference type="InterPro" id="IPR011701">
    <property type="entry name" value="MFS"/>
</dbReference>
<evidence type="ECO:0000313" key="8">
    <source>
        <dbReference type="Proteomes" id="UP000007801"/>
    </source>
</evidence>
<feature type="transmembrane region" description="Helical" evidence="5">
    <location>
        <begin position="366"/>
        <end position="386"/>
    </location>
</feature>
<feature type="transmembrane region" description="Helical" evidence="5">
    <location>
        <begin position="425"/>
        <end position="446"/>
    </location>
</feature>
<name>B3LW58_DROAN</name>
<keyword evidence="8" id="KW-1185">Reference proteome</keyword>
<feature type="transmembrane region" description="Helical" evidence="5">
    <location>
        <begin position="392"/>
        <end position="413"/>
    </location>
</feature>
<dbReference type="InterPro" id="IPR036259">
    <property type="entry name" value="MFS_trans_sf"/>
</dbReference>
<feature type="transmembrane region" description="Helical" evidence="5">
    <location>
        <begin position="200"/>
        <end position="223"/>
    </location>
</feature>
<dbReference type="GO" id="GO:0006820">
    <property type="term" value="P:monoatomic anion transport"/>
    <property type="evidence" value="ECO:0007669"/>
    <property type="project" value="TreeGrafter"/>
</dbReference>
<keyword evidence="4 5" id="KW-0472">Membrane</keyword>
<gene>
    <name evidence="7" type="primary">Dana\GF16923</name>
    <name evidence="7" type="synonym">dana_GLEANR_18189</name>
    <name evidence="7" type="ORF">GF16923</name>
</gene>
<feature type="transmembrane region" description="Helical" evidence="5">
    <location>
        <begin position="458"/>
        <end position="480"/>
    </location>
</feature>
<dbReference type="eggNOG" id="KOG2532">
    <property type="taxonomic scope" value="Eukaryota"/>
</dbReference>
<evidence type="ECO:0000256" key="2">
    <source>
        <dbReference type="ARBA" id="ARBA00022692"/>
    </source>
</evidence>
<evidence type="ECO:0000256" key="3">
    <source>
        <dbReference type="ARBA" id="ARBA00022989"/>
    </source>
</evidence>
<dbReference type="GO" id="GO:0022857">
    <property type="term" value="F:transmembrane transporter activity"/>
    <property type="evidence" value="ECO:0007669"/>
    <property type="project" value="InterPro"/>
</dbReference>